<keyword evidence="2 5" id="KW-0812">Transmembrane</keyword>
<evidence type="ECO:0000256" key="2">
    <source>
        <dbReference type="ARBA" id="ARBA00022692"/>
    </source>
</evidence>
<evidence type="ECO:0000256" key="3">
    <source>
        <dbReference type="ARBA" id="ARBA00022989"/>
    </source>
</evidence>
<evidence type="ECO:0000256" key="5">
    <source>
        <dbReference type="SAM" id="Phobius"/>
    </source>
</evidence>
<dbReference type="InterPro" id="IPR011701">
    <property type="entry name" value="MFS"/>
</dbReference>
<dbReference type="Ensembl" id="ENSSFAT00005030980.1">
    <property type="protein sequence ID" value="ENSSFAP00005029884.1"/>
    <property type="gene ID" value="ENSSFAG00005015168.1"/>
</dbReference>
<reference evidence="7" key="3">
    <citation type="submission" date="2025-09" db="UniProtKB">
        <authorList>
            <consortium name="Ensembl"/>
        </authorList>
    </citation>
    <scope>IDENTIFICATION</scope>
</reference>
<proteinExistence type="predicted"/>
<evidence type="ECO:0000259" key="6">
    <source>
        <dbReference type="PROSITE" id="PS50850"/>
    </source>
</evidence>
<dbReference type="GO" id="GO:0022857">
    <property type="term" value="F:transmembrane transporter activity"/>
    <property type="evidence" value="ECO:0007669"/>
    <property type="project" value="InterPro"/>
</dbReference>
<feature type="transmembrane region" description="Helical" evidence="5">
    <location>
        <begin position="21"/>
        <end position="42"/>
    </location>
</feature>
<dbReference type="GO" id="GO:0016020">
    <property type="term" value="C:membrane"/>
    <property type="evidence" value="ECO:0007669"/>
    <property type="project" value="UniProtKB-SubCell"/>
</dbReference>
<feature type="domain" description="Major facilitator superfamily (MFS) profile" evidence="6">
    <location>
        <begin position="90"/>
        <end position="499"/>
    </location>
</feature>
<comment type="subcellular location">
    <subcellularLocation>
        <location evidence="1">Membrane</location>
        <topology evidence="1">Multi-pass membrane protein</topology>
    </subcellularLocation>
</comment>
<feature type="transmembrane region" description="Helical" evidence="5">
    <location>
        <begin position="471"/>
        <end position="494"/>
    </location>
</feature>
<reference evidence="7" key="2">
    <citation type="submission" date="2025-08" db="UniProtKB">
        <authorList>
            <consortium name="Ensembl"/>
        </authorList>
    </citation>
    <scope>IDENTIFICATION</scope>
</reference>
<feature type="transmembrane region" description="Helical" evidence="5">
    <location>
        <begin position="165"/>
        <end position="181"/>
    </location>
</feature>
<feature type="transmembrane region" description="Helical" evidence="5">
    <location>
        <begin position="411"/>
        <end position="434"/>
    </location>
</feature>
<keyword evidence="8" id="KW-1185">Reference proteome</keyword>
<dbReference type="AlphaFoldDB" id="A0A672HLR8"/>
<dbReference type="Gene3D" id="1.20.1250.20">
    <property type="entry name" value="MFS general substrate transporter like domains"/>
    <property type="match status" value="1"/>
</dbReference>
<feature type="transmembrane region" description="Helical" evidence="5">
    <location>
        <begin position="141"/>
        <end position="158"/>
    </location>
</feature>
<name>A0A672HLR8_SALFA</name>
<evidence type="ECO:0000256" key="1">
    <source>
        <dbReference type="ARBA" id="ARBA00004141"/>
    </source>
</evidence>
<gene>
    <name evidence="7" type="primary">LOC115394737</name>
</gene>
<organism evidence="7 8">
    <name type="scientific">Salarias fasciatus</name>
    <name type="common">Jewelled blenny</name>
    <name type="synonym">Blennius fasciatus</name>
    <dbReference type="NCBI Taxonomy" id="181472"/>
    <lineage>
        <taxon>Eukaryota</taxon>
        <taxon>Metazoa</taxon>
        <taxon>Chordata</taxon>
        <taxon>Craniata</taxon>
        <taxon>Vertebrata</taxon>
        <taxon>Euteleostomi</taxon>
        <taxon>Actinopterygii</taxon>
        <taxon>Neopterygii</taxon>
        <taxon>Teleostei</taxon>
        <taxon>Neoteleostei</taxon>
        <taxon>Acanthomorphata</taxon>
        <taxon>Ovalentaria</taxon>
        <taxon>Blenniimorphae</taxon>
        <taxon>Blenniiformes</taxon>
        <taxon>Blennioidei</taxon>
        <taxon>Blenniidae</taxon>
        <taxon>Salariinae</taxon>
        <taxon>Salarias</taxon>
    </lineage>
</organism>
<evidence type="ECO:0000313" key="8">
    <source>
        <dbReference type="Proteomes" id="UP000472267"/>
    </source>
</evidence>
<keyword evidence="3 5" id="KW-1133">Transmembrane helix</keyword>
<dbReference type="SUPFAM" id="SSF103473">
    <property type="entry name" value="MFS general substrate transporter"/>
    <property type="match status" value="1"/>
</dbReference>
<dbReference type="InterPro" id="IPR005829">
    <property type="entry name" value="Sugar_transporter_CS"/>
</dbReference>
<keyword evidence="4 5" id="KW-0472">Membrane</keyword>
<feature type="transmembrane region" description="Helical" evidence="5">
    <location>
        <begin position="187"/>
        <end position="204"/>
    </location>
</feature>
<dbReference type="InParanoid" id="A0A672HLR8"/>
<dbReference type="Pfam" id="PF07690">
    <property type="entry name" value="MFS_1"/>
    <property type="match status" value="1"/>
</dbReference>
<dbReference type="InterPro" id="IPR020846">
    <property type="entry name" value="MFS_dom"/>
</dbReference>
<dbReference type="PROSITE" id="PS50850">
    <property type="entry name" value="MFS"/>
    <property type="match status" value="1"/>
</dbReference>
<evidence type="ECO:0000313" key="7">
    <source>
        <dbReference type="Ensembl" id="ENSSFAP00005029884.1"/>
    </source>
</evidence>
<dbReference type="InterPro" id="IPR036259">
    <property type="entry name" value="MFS_trans_sf"/>
</dbReference>
<feature type="transmembrane region" description="Helical" evidence="5">
    <location>
        <begin position="216"/>
        <end position="240"/>
    </location>
</feature>
<accession>A0A672HLR8</accession>
<feature type="transmembrane region" description="Helical" evidence="5">
    <location>
        <begin position="246"/>
        <end position="266"/>
    </location>
</feature>
<dbReference type="PROSITE" id="PS00216">
    <property type="entry name" value="SUGAR_TRANSPORT_1"/>
    <property type="match status" value="1"/>
</dbReference>
<feature type="transmembrane region" description="Helical" evidence="5">
    <location>
        <begin position="386"/>
        <end position="405"/>
    </location>
</feature>
<dbReference type="PANTHER" id="PTHR24064">
    <property type="entry name" value="SOLUTE CARRIER FAMILY 22 MEMBER"/>
    <property type="match status" value="1"/>
</dbReference>
<protein>
    <submittedName>
        <fullName evidence="7">Solute carrier family 22 member 13-like</fullName>
    </submittedName>
</protein>
<evidence type="ECO:0000256" key="4">
    <source>
        <dbReference type="ARBA" id="ARBA00023136"/>
    </source>
</evidence>
<dbReference type="Proteomes" id="UP000472267">
    <property type="component" value="Chromosome 9"/>
</dbReference>
<sequence length="541" mass="60760">MIDFEKILKEIGEFGLFQKCLVAALCIPNLFIAFDLVGWVFISMSFTHHCNTDWILERGPNLTEEKQRNLTIPVNQDGSFESCKMFTPADLDLETIENYGLNITTACMNGFNFEAPKGISNLVTEFNLVCDRSSLIEASQSIYMGGLLVGALVMGQVADRLGRRFVVLLSNFLVMLCNLTSAFSPNIYVFMGLKFISAISVSGIRIRGEWVDSSKFVLCSIICHISLPLGFMILPGAAYLISNWRILQIVLYSPLVIVVAIFYWVLPESARWLLTQGRKEEAVKLIQRTAKMNGRNITKDLLNNLENKCQIKKGNVLDLFRIPYLRKRTLIMSCVWFATSLTYFGLSLNVGTFGLDVYLTQLIFGLVEIPARLITLPCLQYFGRRMWQSGTLIFGGLACLVILFVPRDLPTVVTVLAVLGKFTACSIFITVYIYTAELYPTSLRQNGLGVNGMFGRVAGILAPPIRLLEVYHYTIPMLLYGLFPIVAGGLSFLLPETRNVTLEDHPQTQHDAYTCGLCLVFNFRKHQNDTNENEDLPLQDT</sequence>
<reference evidence="7" key="1">
    <citation type="submission" date="2019-06" db="EMBL/GenBank/DDBJ databases">
        <authorList>
            <consortium name="Wellcome Sanger Institute Data Sharing"/>
        </authorList>
    </citation>
    <scope>NUCLEOTIDE SEQUENCE [LARGE SCALE GENOMIC DNA]</scope>
</reference>
<feature type="transmembrane region" description="Helical" evidence="5">
    <location>
        <begin position="329"/>
        <end position="346"/>
    </location>
</feature>